<protein>
    <submittedName>
        <fullName evidence="1">Recombination-associated protein</fullName>
    </submittedName>
</protein>
<evidence type="ECO:0000313" key="1">
    <source>
        <dbReference type="EMBL" id="DAE02900.1"/>
    </source>
</evidence>
<proteinExistence type="predicted"/>
<reference evidence="1" key="1">
    <citation type="journal article" date="2021" name="Proc. Natl. Acad. Sci. U.S.A.">
        <title>A Catalog of Tens of Thousands of Viruses from Human Metagenomes Reveals Hidden Associations with Chronic Diseases.</title>
        <authorList>
            <person name="Tisza M.J."/>
            <person name="Buck C.B."/>
        </authorList>
    </citation>
    <scope>NUCLEOTIDE SEQUENCE</scope>
    <source>
        <strain evidence="1">Ct8Hx23</strain>
    </source>
</reference>
<sequence length="373" mass="42382">MGFLASSCSFTRFRVIDPVPDGLWAEIPQLLKKGAILDIDETTDSQADGWVSFDDYLDTTWQAGPPQKGAYMAFSLRVDTRRIPAGVLRKHLVIALKREKAENEKNGKKFISRERRKELKEQVQLSLRRRFPPVPGEFNVIWNTANNEIWFASTQEKVLELFAQRFLATFRLHIEQLTPPALALSMLGEAAEEAVHDADSVDYTMDGALGQDFLTWLWFRSDVATSFFRTEDGQSFLVSMEKRVTVTGFVGCDRETASVTASDADSSLSEARLGLHRGKKVTRALIHLTKDDFGFDVSVKAADFSLNSLKTPKIDKSDRDDDPDSLFLEKVFLIETAVTLLDSLYRQFLGLRLDEGKWKKTTDEMMLWMKERC</sequence>
<accession>A0A8S5P9L8</accession>
<organism evidence="1">
    <name type="scientific">Siphoviridae sp. ct8Hx23</name>
    <dbReference type="NCBI Taxonomy" id="2825360"/>
    <lineage>
        <taxon>Viruses</taxon>
        <taxon>Duplodnaviria</taxon>
        <taxon>Heunggongvirae</taxon>
        <taxon>Uroviricota</taxon>
        <taxon>Caudoviricetes</taxon>
    </lineage>
</organism>
<dbReference type="EMBL" id="BK015355">
    <property type="protein sequence ID" value="DAE02900.1"/>
    <property type="molecule type" value="Genomic_DNA"/>
</dbReference>
<name>A0A8S5P9L8_9CAUD</name>